<reference evidence="2" key="1">
    <citation type="journal article" date="2013" name="Nature">
        <title>Draft genome of the wheat A-genome progenitor Triticum urartu.</title>
        <authorList>
            <person name="Ling H.Q."/>
            <person name="Zhao S."/>
            <person name="Liu D."/>
            <person name="Wang J."/>
            <person name="Sun H."/>
            <person name="Zhang C."/>
            <person name="Fan H."/>
            <person name="Li D."/>
            <person name="Dong L."/>
            <person name="Tao Y."/>
            <person name="Gao C."/>
            <person name="Wu H."/>
            <person name="Li Y."/>
            <person name="Cui Y."/>
            <person name="Guo X."/>
            <person name="Zheng S."/>
            <person name="Wang B."/>
            <person name="Yu K."/>
            <person name="Liang Q."/>
            <person name="Yang W."/>
            <person name="Lou X."/>
            <person name="Chen J."/>
            <person name="Feng M."/>
            <person name="Jian J."/>
            <person name="Zhang X."/>
            <person name="Luo G."/>
            <person name="Jiang Y."/>
            <person name="Liu J."/>
            <person name="Wang Z."/>
            <person name="Sha Y."/>
            <person name="Zhang B."/>
            <person name="Wu H."/>
            <person name="Tang D."/>
            <person name="Shen Q."/>
            <person name="Xue P."/>
            <person name="Zou S."/>
            <person name="Wang X."/>
            <person name="Liu X."/>
            <person name="Wang F."/>
            <person name="Yang Y."/>
            <person name="An X."/>
            <person name="Dong Z."/>
            <person name="Zhang K."/>
            <person name="Zhang X."/>
            <person name="Luo M.C."/>
            <person name="Dvorak J."/>
            <person name="Tong Y."/>
            <person name="Wang J."/>
            <person name="Yang H."/>
            <person name="Li Z."/>
            <person name="Wang D."/>
            <person name="Zhang A."/>
            <person name="Wang J."/>
        </authorList>
    </citation>
    <scope>NUCLEOTIDE SEQUENCE</scope>
</reference>
<protein>
    <submittedName>
        <fullName evidence="2">Uncharacterized protein</fullName>
    </submittedName>
</protein>
<accession>M7YQ00</accession>
<feature type="compositionally biased region" description="Basic and acidic residues" evidence="1">
    <location>
        <begin position="68"/>
        <end position="84"/>
    </location>
</feature>
<evidence type="ECO:0000313" key="2">
    <source>
        <dbReference type="EMBL" id="EMS52698.1"/>
    </source>
</evidence>
<proteinExistence type="predicted"/>
<feature type="region of interest" description="Disordered" evidence="1">
    <location>
        <begin position="1"/>
        <end position="84"/>
    </location>
</feature>
<dbReference type="AlphaFoldDB" id="M7YQ00"/>
<name>M7YQ00_TRIUA</name>
<evidence type="ECO:0000256" key="1">
    <source>
        <dbReference type="SAM" id="MobiDB-lite"/>
    </source>
</evidence>
<sequence>MARPKVGLGQEVKKTTWTQSPARRQRREGWGRARGGWMPAARRDGAARRAGGGAPGRSGRKSIPALLGRREAEARGGSRTESKN</sequence>
<organism evidence="2">
    <name type="scientific">Triticum urartu</name>
    <name type="common">Red wild einkorn</name>
    <name type="synonym">Crithodium urartu</name>
    <dbReference type="NCBI Taxonomy" id="4572"/>
    <lineage>
        <taxon>Eukaryota</taxon>
        <taxon>Viridiplantae</taxon>
        <taxon>Streptophyta</taxon>
        <taxon>Embryophyta</taxon>
        <taxon>Tracheophyta</taxon>
        <taxon>Spermatophyta</taxon>
        <taxon>Magnoliopsida</taxon>
        <taxon>Liliopsida</taxon>
        <taxon>Poales</taxon>
        <taxon>Poaceae</taxon>
        <taxon>BOP clade</taxon>
        <taxon>Pooideae</taxon>
        <taxon>Triticodae</taxon>
        <taxon>Triticeae</taxon>
        <taxon>Triticinae</taxon>
        <taxon>Triticum</taxon>
    </lineage>
</organism>
<dbReference type="EMBL" id="KD203697">
    <property type="protein sequence ID" value="EMS52698.1"/>
    <property type="molecule type" value="Genomic_DNA"/>
</dbReference>
<gene>
    <name evidence="2" type="ORF">TRIUR3_28061</name>
</gene>